<dbReference type="InterPro" id="IPR005025">
    <property type="entry name" value="FMN_Rdtase-like_dom"/>
</dbReference>
<keyword evidence="3" id="KW-0560">Oxidoreductase</keyword>
<feature type="domain" description="NADPH-dependent FMN reductase-like" evidence="2">
    <location>
        <begin position="1"/>
        <end position="142"/>
    </location>
</feature>
<dbReference type="InterPro" id="IPR050712">
    <property type="entry name" value="NAD(P)H-dep_reductase"/>
</dbReference>
<dbReference type="PANTHER" id="PTHR30543:SF21">
    <property type="entry name" value="NAD(P)H-DEPENDENT FMN REDUCTASE LOT6"/>
    <property type="match status" value="1"/>
</dbReference>
<comment type="caution">
    <text evidence="3">The sequence shown here is derived from an EMBL/GenBank/DDBJ whole genome shotgun (WGS) entry which is preliminary data.</text>
</comment>
<sequence length="175" mass="18898">MKIALLSGAARKESSTAKLMQFIAQTIRDHGHEADLFNLQATPVPFYSNDEPSDHEQVIHLRNLLKEADAIVLGTPEYHGGMTGVLKNALDFVSAEQFDSKAVLAVSSAGGAVGTSSLLQIQAVVRNLHGINCPEWISIGGADQEFGPDGEPANDKVKQRVLRAVTYFLNMAQKL</sequence>
<evidence type="ECO:0000256" key="1">
    <source>
        <dbReference type="ARBA" id="ARBA00009428"/>
    </source>
</evidence>
<evidence type="ECO:0000259" key="2">
    <source>
        <dbReference type="Pfam" id="PF03358"/>
    </source>
</evidence>
<dbReference type="RefSeq" id="WP_377603254.1">
    <property type="nucleotide sequence ID" value="NZ_JBHUME010000008.1"/>
</dbReference>
<comment type="similarity">
    <text evidence="1">Belongs to the azoreductase type 2 family.</text>
</comment>
<protein>
    <submittedName>
        <fullName evidence="3">NADPH-dependent FMN reductase</fullName>
        <ecNumber evidence="3">1.-.-.-</ecNumber>
    </submittedName>
</protein>
<reference evidence="4" key="1">
    <citation type="journal article" date="2019" name="Int. J. Syst. Evol. Microbiol.">
        <title>The Global Catalogue of Microorganisms (GCM) 10K type strain sequencing project: providing services to taxonomists for standard genome sequencing and annotation.</title>
        <authorList>
            <consortium name="The Broad Institute Genomics Platform"/>
            <consortium name="The Broad Institute Genome Sequencing Center for Infectious Disease"/>
            <person name="Wu L."/>
            <person name="Ma J."/>
        </authorList>
    </citation>
    <scope>NUCLEOTIDE SEQUENCE [LARGE SCALE GENOMIC DNA]</scope>
    <source>
        <strain evidence="4">KCTC 3950</strain>
    </source>
</reference>
<dbReference type="SUPFAM" id="SSF52218">
    <property type="entry name" value="Flavoproteins"/>
    <property type="match status" value="1"/>
</dbReference>
<name>A0ABW5PDM6_9BACL</name>
<dbReference type="PANTHER" id="PTHR30543">
    <property type="entry name" value="CHROMATE REDUCTASE"/>
    <property type="match status" value="1"/>
</dbReference>
<keyword evidence="4" id="KW-1185">Reference proteome</keyword>
<dbReference type="Proteomes" id="UP001597541">
    <property type="component" value="Unassembled WGS sequence"/>
</dbReference>
<evidence type="ECO:0000313" key="4">
    <source>
        <dbReference type="Proteomes" id="UP001597541"/>
    </source>
</evidence>
<dbReference type="EC" id="1.-.-.-" evidence="3"/>
<proteinExistence type="inferred from homology"/>
<dbReference type="Pfam" id="PF03358">
    <property type="entry name" value="FMN_red"/>
    <property type="match status" value="1"/>
</dbReference>
<dbReference type="EMBL" id="JBHUME010000008">
    <property type="protein sequence ID" value="MFD2613253.1"/>
    <property type="molecule type" value="Genomic_DNA"/>
</dbReference>
<evidence type="ECO:0000313" key="3">
    <source>
        <dbReference type="EMBL" id="MFD2613253.1"/>
    </source>
</evidence>
<dbReference type="Gene3D" id="3.40.50.360">
    <property type="match status" value="1"/>
</dbReference>
<dbReference type="InterPro" id="IPR029039">
    <property type="entry name" value="Flavoprotein-like_sf"/>
</dbReference>
<gene>
    <name evidence="3" type="ORF">ACFSUF_12555</name>
</gene>
<dbReference type="GO" id="GO:0016491">
    <property type="term" value="F:oxidoreductase activity"/>
    <property type="evidence" value="ECO:0007669"/>
    <property type="project" value="UniProtKB-KW"/>
</dbReference>
<organism evidence="3 4">
    <name type="scientific">Paenibacillus gansuensis</name>
    <dbReference type="NCBI Taxonomy" id="306542"/>
    <lineage>
        <taxon>Bacteria</taxon>
        <taxon>Bacillati</taxon>
        <taxon>Bacillota</taxon>
        <taxon>Bacilli</taxon>
        <taxon>Bacillales</taxon>
        <taxon>Paenibacillaceae</taxon>
        <taxon>Paenibacillus</taxon>
    </lineage>
</organism>
<accession>A0ABW5PDM6</accession>